<dbReference type="InterPro" id="IPR000873">
    <property type="entry name" value="AMP-dep_synth/lig_dom"/>
</dbReference>
<dbReference type="PROSITE" id="PS00455">
    <property type="entry name" value="AMP_BINDING"/>
    <property type="match status" value="1"/>
</dbReference>
<dbReference type="InterPro" id="IPR045851">
    <property type="entry name" value="AMP-bd_C_sf"/>
</dbReference>
<sequence length="565" mass="62496">MDKECIERYDEMKKSKNKMFDWLDYWAKKKPNEIALIEYNTGAEITWKDFATKSKAFAAKLLSMGIGKGDVVATTLVLLKEHVYLMYACYRIGAIIAPLDPRLKVSEVDYCFSQMKPKAYLFLGPTPNADFSKIAAAMMEKYSEYCKIWIQFTGEQAIQGAQLVKDFAIDIKKIYIIQGLLLGKVKKAQKKVKSKDPCLIIFTTGSTGKPKPALLSHKAILVQNISLMVGFGMNESDRMIINLPPSHVGCTTEQLSTTIYGGGVSVLLHIYTPENSLDAVQKYKATLIGQIPALFAMEWRLPNYNDYDISSLRFALYGGQSVTRKFLEQLKAMAPLAGTGLGLTETAGFVTYSPLDGTVDDILASVGYDSPLYPISIREPLKPDGYAGDEKPKGIVGDVCFKGPQNFSGYLNNPEQTAQTISKDGYLYTGDLGTYDEKGLHFAGRAKFVIKPKGYQVYPPAVEEFLMAKLKDKLSAIAIVGAPHEVFSEGIVCYVEQKPGSVVSDDDVNTAAQEMASYKRPSHVVILEQGGIPLNRVAKTDYKTLSDMAKDLTEKLRSEGKWDAE</sequence>
<dbReference type="Pfam" id="PF00501">
    <property type="entry name" value="AMP-binding"/>
    <property type="match status" value="1"/>
</dbReference>
<evidence type="ECO:0000259" key="4">
    <source>
        <dbReference type="Pfam" id="PF13193"/>
    </source>
</evidence>
<keyword evidence="6" id="KW-1185">Reference proteome</keyword>
<dbReference type="InterPro" id="IPR020845">
    <property type="entry name" value="AMP-binding_CS"/>
</dbReference>
<dbReference type="PANTHER" id="PTHR43201">
    <property type="entry name" value="ACYL-COA SYNTHETASE"/>
    <property type="match status" value="1"/>
</dbReference>
<comment type="similarity">
    <text evidence="1">Belongs to the ATP-dependent AMP-binding enzyme family.</text>
</comment>
<dbReference type="InterPro" id="IPR025110">
    <property type="entry name" value="AMP-bd_C"/>
</dbReference>
<gene>
    <name evidence="5" type="ORF">DSAG12_03773</name>
</gene>
<keyword evidence="2" id="KW-0436">Ligase</keyword>
<dbReference type="Pfam" id="PF13193">
    <property type="entry name" value="AMP-binding_C"/>
    <property type="match status" value="1"/>
</dbReference>
<dbReference type="SUPFAM" id="SSF56801">
    <property type="entry name" value="Acetyl-CoA synthetase-like"/>
    <property type="match status" value="1"/>
</dbReference>
<reference evidence="5 6" key="1">
    <citation type="journal article" date="2020" name="Nature">
        <title>Isolation of an archaeon at the prokaryote-eukaryote interface.</title>
        <authorList>
            <person name="Imachi H."/>
            <person name="Nobu M.K."/>
            <person name="Nakahara N."/>
            <person name="Morono Y."/>
            <person name="Ogawara M."/>
            <person name="Takaki Y."/>
            <person name="Takano Y."/>
            <person name="Uematsu K."/>
            <person name="Ikuta T."/>
            <person name="Ito M."/>
            <person name="Matsui Y."/>
            <person name="Miyazaki M."/>
            <person name="Murata K."/>
            <person name="Saito Y."/>
            <person name="Sakai S."/>
            <person name="Song C."/>
            <person name="Tasumi E."/>
            <person name="Yamanaka Y."/>
            <person name="Yamaguchi T."/>
            <person name="Kamagata Y."/>
            <person name="Tamaki H."/>
            <person name="Takai K."/>
        </authorList>
    </citation>
    <scope>NUCLEOTIDE SEQUENCE [LARGE SCALE GENOMIC DNA]</scope>
    <source>
        <strain evidence="5 6">MK-D1</strain>
    </source>
</reference>
<dbReference type="GeneID" id="41331741"/>
<dbReference type="GO" id="GO:0031956">
    <property type="term" value="F:medium-chain fatty acid-CoA ligase activity"/>
    <property type="evidence" value="ECO:0007669"/>
    <property type="project" value="TreeGrafter"/>
</dbReference>
<feature type="domain" description="AMP-dependent synthetase/ligase" evidence="3">
    <location>
        <begin position="24"/>
        <end position="411"/>
    </location>
</feature>
<dbReference type="EMBL" id="CP042905">
    <property type="protein sequence ID" value="QEE17935.1"/>
    <property type="molecule type" value="Genomic_DNA"/>
</dbReference>
<dbReference type="RefSeq" id="WP_147664813.1">
    <property type="nucleotide sequence ID" value="NZ_CP042905.2"/>
</dbReference>
<dbReference type="OrthoDB" id="193284at2157"/>
<dbReference type="Gene3D" id="3.30.300.30">
    <property type="match status" value="1"/>
</dbReference>
<evidence type="ECO:0000259" key="3">
    <source>
        <dbReference type="Pfam" id="PF00501"/>
    </source>
</evidence>
<organism evidence="5 6">
    <name type="scientific">Promethearchaeum syntrophicum</name>
    <dbReference type="NCBI Taxonomy" id="2594042"/>
    <lineage>
        <taxon>Archaea</taxon>
        <taxon>Promethearchaeati</taxon>
        <taxon>Promethearchaeota</taxon>
        <taxon>Promethearchaeia</taxon>
        <taxon>Promethearchaeales</taxon>
        <taxon>Promethearchaeaceae</taxon>
        <taxon>Promethearchaeum</taxon>
    </lineage>
</organism>
<evidence type="ECO:0000256" key="1">
    <source>
        <dbReference type="ARBA" id="ARBA00006432"/>
    </source>
</evidence>
<dbReference type="GO" id="GO:0043955">
    <property type="term" value="F:3-hydroxypropionyl-CoA synthetase activity"/>
    <property type="evidence" value="ECO:0007669"/>
    <property type="project" value="UniProtKB-EC"/>
</dbReference>
<dbReference type="InterPro" id="IPR042099">
    <property type="entry name" value="ANL_N_sf"/>
</dbReference>
<evidence type="ECO:0000256" key="2">
    <source>
        <dbReference type="ARBA" id="ARBA00022598"/>
    </source>
</evidence>
<name>A0A5B9DFV9_9ARCH</name>
<protein>
    <submittedName>
        <fullName evidence="5">Class I adenylate-forming enzyme family protein</fullName>
    </submittedName>
</protein>
<dbReference type="Gene3D" id="3.40.50.12780">
    <property type="entry name" value="N-terminal domain of ligase-like"/>
    <property type="match status" value="1"/>
</dbReference>
<dbReference type="AlphaFoldDB" id="A0A5B9DFV9"/>
<dbReference type="PANTHER" id="PTHR43201:SF5">
    <property type="entry name" value="MEDIUM-CHAIN ACYL-COA LIGASE ACSF2, MITOCHONDRIAL"/>
    <property type="match status" value="1"/>
</dbReference>
<dbReference type="GO" id="GO:0006631">
    <property type="term" value="P:fatty acid metabolic process"/>
    <property type="evidence" value="ECO:0007669"/>
    <property type="project" value="TreeGrafter"/>
</dbReference>
<proteinExistence type="inferred from homology"/>
<evidence type="ECO:0000313" key="6">
    <source>
        <dbReference type="Proteomes" id="UP000321408"/>
    </source>
</evidence>
<dbReference type="Proteomes" id="UP000321408">
    <property type="component" value="Chromosome"/>
</dbReference>
<reference evidence="5 6" key="2">
    <citation type="journal article" date="2024" name="Int. J. Syst. Evol. Microbiol.">
        <title>Promethearchaeum syntrophicum gen. nov., sp. nov., an anaerobic, obligately syntrophic archaeon, the first isolate of the lineage 'Asgard' archaea, and proposal of the new archaeal phylum Promethearchaeota phyl. nov. and kingdom Promethearchaeati regn. nov.</title>
        <authorList>
            <person name="Imachi H."/>
            <person name="Nobu M.K."/>
            <person name="Kato S."/>
            <person name="Takaki Y."/>
            <person name="Miyazaki M."/>
            <person name="Miyata M."/>
            <person name="Ogawara M."/>
            <person name="Saito Y."/>
            <person name="Sakai S."/>
            <person name="Tahara Y.O."/>
            <person name="Takano Y."/>
            <person name="Tasumi E."/>
            <person name="Uematsu K."/>
            <person name="Yoshimura T."/>
            <person name="Itoh T."/>
            <person name="Ohkuma M."/>
            <person name="Takai K."/>
        </authorList>
    </citation>
    <scope>NUCLEOTIDE SEQUENCE [LARGE SCALE GENOMIC DNA]</scope>
    <source>
        <strain evidence="5 6">MK-D1</strain>
    </source>
</reference>
<evidence type="ECO:0000313" key="5">
    <source>
        <dbReference type="EMBL" id="QEE17935.1"/>
    </source>
</evidence>
<feature type="domain" description="AMP-binding enzyme C-terminal" evidence="4">
    <location>
        <begin position="474"/>
        <end position="539"/>
    </location>
</feature>
<accession>A0A5B9DFV9</accession>
<dbReference type="KEGG" id="psyt:DSAG12_03773"/>